<reference evidence="4 5" key="1">
    <citation type="submission" date="2023-07" db="EMBL/GenBank/DDBJ databases">
        <title>Genomic Encyclopedia of Type Strains, Phase IV (KMG-IV): sequencing the most valuable type-strain genomes for metagenomic binning, comparative biology and taxonomic classification.</title>
        <authorList>
            <person name="Goeker M."/>
        </authorList>
    </citation>
    <scope>NUCLEOTIDE SEQUENCE [LARGE SCALE GENOMIC DNA]</scope>
    <source>
        <strain evidence="4 5">DSM 19619</strain>
    </source>
</reference>
<accession>A0ABU0IYM3</accession>
<dbReference type="Gene3D" id="1.10.10.1150">
    <property type="entry name" value="Coenzyme PQQ synthesis protein D (PqqD)"/>
    <property type="match status" value="1"/>
</dbReference>
<dbReference type="NCBIfam" id="TIGR03859">
    <property type="entry name" value="PQQ_PqqD"/>
    <property type="match status" value="1"/>
</dbReference>
<dbReference type="EMBL" id="JAUSVX010000001">
    <property type="protein sequence ID" value="MDQ0467109.1"/>
    <property type="molecule type" value="Genomic_DNA"/>
</dbReference>
<gene>
    <name evidence="4" type="ORF">QO011_000104</name>
</gene>
<protein>
    <submittedName>
        <fullName evidence="4">Pyrroloquinoline quinone biosynthesis protein D</fullName>
    </submittedName>
</protein>
<evidence type="ECO:0000256" key="1">
    <source>
        <dbReference type="ARBA" id="ARBA00004886"/>
    </source>
</evidence>
<dbReference type="InterPro" id="IPR022479">
    <property type="entry name" value="PqqD_bac"/>
</dbReference>
<evidence type="ECO:0000256" key="2">
    <source>
        <dbReference type="ARBA" id="ARBA00011741"/>
    </source>
</evidence>
<comment type="pathway">
    <text evidence="1">Cofactor biosynthesis; pyrroloquinoline quinone biosynthesis.</text>
</comment>
<keyword evidence="5" id="KW-1185">Reference proteome</keyword>
<dbReference type="InterPro" id="IPR008792">
    <property type="entry name" value="PQQD"/>
</dbReference>
<evidence type="ECO:0000256" key="3">
    <source>
        <dbReference type="ARBA" id="ARBA00022905"/>
    </source>
</evidence>
<dbReference type="InterPro" id="IPR041881">
    <property type="entry name" value="PqqD_sf"/>
</dbReference>
<keyword evidence="3" id="KW-0884">PQQ biosynthesis</keyword>
<sequence length="92" mass="10180">MTGLALEDVPRLPRGVKLRFDDVRGKHILLAPERAFNVDEVAAAIIGLVDGSRSVSAIIDALAERYAEKREVIEKDVVAMLDDLVVKRVVER</sequence>
<name>A0ABU0IYM3_9HYPH</name>
<dbReference type="Pfam" id="PF05402">
    <property type="entry name" value="PqqD"/>
    <property type="match status" value="1"/>
</dbReference>
<evidence type="ECO:0000313" key="4">
    <source>
        <dbReference type="EMBL" id="MDQ0467109.1"/>
    </source>
</evidence>
<comment type="caution">
    <text evidence="4">The sequence shown here is derived from an EMBL/GenBank/DDBJ whole genome shotgun (WGS) entry which is preliminary data.</text>
</comment>
<comment type="subunit">
    <text evidence="2">Monomer. Interacts with PqqE.</text>
</comment>
<proteinExistence type="predicted"/>
<organism evidence="4 5">
    <name type="scientific">Labrys wisconsinensis</name>
    <dbReference type="NCBI Taxonomy" id="425677"/>
    <lineage>
        <taxon>Bacteria</taxon>
        <taxon>Pseudomonadati</taxon>
        <taxon>Pseudomonadota</taxon>
        <taxon>Alphaproteobacteria</taxon>
        <taxon>Hyphomicrobiales</taxon>
        <taxon>Xanthobacteraceae</taxon>
        <taxon>Labrys</taxon>
    </lineage>
</organism>
<evidence type="ECO:0000313" key="5">
    <source>
        <dbReference type="Proteomes" id="UP001242480"/>
    </source>
</evidence>
<dbReference type="Proteomes" id="UP001242480">
    <property type="component" value="Unassembled WGS sequence"/>
</dbReference>